<protein>
    <submittedName>
        <fullName evidence="3">Uncharacterized protein</fullName>
    </submittedName>
</protein>
<evidence type="ECO:0000256" key="1">
    <source>
        <dbReference type="SAM" id="Phobius"/>
    </source>
</evidence>
<keyword evidence="1" id="KW-1133">Transmembrane helix</keyword>
<sequence length="132" mass="15125">MCSSDMVVNIGEKEFYIGMRRGAIICLIDSVTILMFLITRCFYDYFVNVLFSSVVSEYLMTQSSSSYLLIIIYFICDTMNGDFSAFGVVFDMLMTLFILRSYRNAITGSSKLIYKKVAKMTSNNTVTPMYRN</sequence>
<accession>A0A914DH65</accession>
<reference evidence="3" key="1">
    <citation type="submission" date="2022-11" db="UniProtKB">
        <authorList>
            <consortium name="WormBaseParasite"/>
        </authorList>
    </citation>
    <scope>IDENTIFICATION</scope>
</reference>
<name>A0A914DH65_9BILA</name>
<evidence type="ECO:0000313" key="2">
    <source>
        <dbReference type="Proteomes" id="UP000887540"/>
    </source>
</evidence>
<dbReference type="Proteomes" id="UP000887540">
    <property type="component" value="Unplaced"/>
</dbReference>
<feature type="transmembrane region" description="Helical" evidence="1">
    <location>
        <begin position="23"/>
        <end position="46"/>
    </location>
</feature>
<evidence type="ECO:0000313" key="3">
    <source>
        <dbReference type="WBParaSite" id="ACRNAN_scaffold2720.g21737.t1"/>
    </source>
</evidence>
<dbReference type="WBParaSite" id="ACRNAN_scaffold2720.g21737.t1">
    <property type="protein sequence ID" value="ACRNAN_scaffold2720.g21737.t1"/>
    <property type="gene ID" value="ACRNAN_scaffold2720.g21737"/>
</dbReference>
<dbReference type="AlphaFoldDB" id="A0A914DH65"/>
<organism evidence="2 3">
    <name type="scientific">Acrobeloides nanus</name>
    <dbReference type="NCBI Taxonomy" id="290746"/>
    <lineage>
        <taxon>Eukaryota</taxon>
        <taxon>Metazoa</taxon>
        <taxon>Ecdysozoa</taxon>
        <taxon>Nematoda</taxon>
        <taxon>Chromadorea</taxon>
        <taxon>Rhabditida</taxon>
        <taxon>Tylenchina</taxon>
        <taxon>Cephalobomorpha</taxon>
        <taxon>Cephaloboidea</taxon>
        <taxon>Cephalobidae</taxon>
        <taxon>Acrobeloides</taxon>
    </lineage>
</organism>
<proteinExistence type="predicted"/>
<keyword evidence="1" id="KW-0472">Membrane</keyword>
<keyword evidence="1" id="KW-0812">Transmembrane</keyword>
<keyword evidence="2" id="KW-1185">Reference proteome</keyword>